<comment type="caution">
    <text evidence="5">The sequence shown here is derived from an EMBL/GenBank/DDBJ whole genome shotgun (WGS) entry which is preliminary data.</text>
</comment>
<evidence type="ECO:0000256" key="3">
    <source>
        <dbReference type="SAM" id="Phobius"/>
    </source>
</evidence>
<dbReference type="CDD" id="cd01949">
    <property type="entry name" value="GGDEF"/>
    <property type="match status" value="1"/>
</dbReference>
<proteinExistence type="predicted"/>
<feature type="transmembrane region" description="Helical" evidence="3">
    <location>
        <begin position="210"/>
        <end position="231"/>
    </location>
</feature>
<feature type="transmembrane region" description="Helical" evidence="3">
    <location>
        <begin position="243"/>
        <end position="264"/>
    </location>
</feature>
<sequence>MGMLGHQSGRRGIRGLAGAVIAIFLLCGFAPFAHGAVDSLKIGAPLCYVVTPEDPGAEMPSPADYRCHGRPRGYQAGTLWLHMPVQARSAGDDLALLVHLTRFDRLTIFSTYADGAVRTFGVARGDFGTHWRDGGQIVFRLPDRDVPVASLTMRFDRLASHDLLRARLMPGSEADREGTLVGPLIGGALTLLLLGTIYNLSLAHGVRRQFIAWHGAWAACVFIWGLIWSQLALLVVPGIAGTLSSQICTFLSTLAIACATASAVTSLERSLLPRALRIGVLLLGAAVALVGLPAAFAVGPAIEPIGQILGVLIIADLLAVTAAIVTAWRRGSVEARDFALAWAVPMATLGATQLLDLNDRLLGGGAQIAVLMASAFQTIWLSFAITRRLARLRIERDAAQAAQAELDELARRDSLTGLLNRRGFIAAAGEALALAERENIAFGLLLIDVDRFKAVNDHFGHDVGDRVLRRIADRLRQWEGDICTAGRLGGEEFVLIVRGLAGRPLAEFADRVRIGIAGQGYDGLLPADMPVTVSIGLADTGAATSFPLLYRLADEALYEAKRGGRNRVVIHASGRTALPPRPARRA</sequence>
<dbReference type="InterPro" id="IPR011623">
    <property type="entry name" value="7TMR_DISM_rcpt_extracell_dom1"/>
</dbReference>
<dbReference type="InterPro" id="IPR043128">
    <property type="entry name" value="Rev_trsase/Diguanyl_cyclase"/>
</dbReference>
<dbReference type="InterPro" id="IPR000160">
    <property type="entry name" value="GGDEF_dom"/>
</dbReference>
<reference evidence="5 6" key="1">
    <citation type="submission" date="2016-09" db="EMBL/GenBank/DDBJ databases">
        <title>Metabolic pathway, cell adaptation mechanisms and a novel monoxygenase revealed through proteogenomic-transcription analysis of a Sphingomonas haloaromaticamans strain degrading the fungicide ortho-phenylphenol.</title>
        <authorList>
            <person name="Perruchon C."/>
            <person name="Papadopoulou E.S."/>
            <person name="Rousidou C."/>
            <person name="Vasileiadis S."/>
            <person name="Tanou G."/>
            <person name="Amoutzias G."/>
            <person name="Molassiotis A."/>
            <person name="Karpouzas D.G."/>
        </authorList>
    </citation>
    <scope>NUCLEOTIDE SEQUENCE [LARGE SCALE GENOMIC DNA]</scope>
    <source>
        <strain evidence="5 6">P3</strain>
    </source>
</reference>
<gene>
    <name evidence="5" type="primary">ydaM_2</name>
    <name evidence="5" type="ORF">BHE75_00610</name>
</gene>
<feature type="transmembrane region" description="Helical" evidence="3">
    <location>
        <begin position="338"/>
        <end position="355"/>
    </location>
</feature>
<feature type="domain" description="GGDEF" evidence="4">
    <location>
        <begin position="440"/>
        <end position="573"/>
    </location>
</feature>
<dbReference type="GO" id="GO:0043709">
    <property type="term" value="P:cell adhesion involved in single-species biofilm formation"/>
    <property type="evidence" value="ECO:0007669"/>
    <property type="project" value="TreeGrafter"/>
</dbReference>
<dbReference type="Proteomes" id="UP000179467">
    <property type="component" value="Unassembled WGS sequence"/>
</dbReference>
<dbReference type="InterPro" id="IPR050469">
    <property type="entry name" value="Diguanylate_Cyclase"/>
</dbReference>
<evidence type="ECO:0000256" key="2">
    <source>
        <dbReference type="ARBA" id="ARBA00034247"/>
    </source>
</evidence>
<dbReference type="Pfam" id="PF07695">
    <property type="entry name" value="7TMR-DISM_7TM"/>
    <property type="match status" value="1"/>
</dbReference>
<dbReference type="PANTHER" id="PTHR45138:SF9">
    <property type="entry name" value="DIGUANYLATE CYCLASE DGCM-RELATED"/>
    <property type="match status" value="1"/>
</dbReference>
<dbReference type="GO" id="GO:0005886">
    <property type="term" value="C:plasma membrane"/>
    <property type="evidence" value="ECO:0007669"/>
    <property type="project" value="TreeGrafter"/>
</dbReference>
<dbReference type="Pfam" id="PF00990">
    <property type="entry name" value="GGDEF"/>
    <property type="match status" value="1"/>
</dbReference>
<dbReference type="EC" id="2.7.7.65" evidence="1"/>
<evidence type="ECO:0000256" key="1">
    <source>
        <dbReference type="ARBA" id="ARBA00012528"/>
    </source>
</evidence>
<accession>A0A1S1HAH9</accession>
<name>A0A1S1HAH9_9SPHN</name>
<dbReference type="NCBIfam" id="TIGR00254">
    <property type="entry name" value="GGDEF"/>
    <property type="match status" value="1"/>
</dbReference>
<feature type="transmembrane region" description="Helical" evidence="3">
    <location>
        <begin position="305"/>
        <end position="326"/>
    </location>
</feature>
<feature type="transmembrane region" description="Helical" evidence="3">
    <location>
        <begin position="180"/>
        <end position="198"/>
    </location>
</feature>
<keyword evidence="6" id="KW-1185">Reference proteome</keyword>
<dbReference type="Gene3D" id="3.30.70.270">
    <property type="match status" value="1"/>
</dbReference>
<organism evidence="5 6">
    <name type="scientific">Edaphosphingomonas haloaromaticamans</name>
    <dbReference type="NCBI Taxonomy" id="653954"/>
    <lineage>
        <taxon>Bacteria</taxon>
        <taxon>Pseudomonadati</taxon>
        <taxon>Pseudomonadota</taxon>
        <taxon>Alphaproteobacteria</taxon>
        <taxon>Sphingomonadales</taxon>
        <taxon>Rhizorhabdaceae</taxon>
        <taxon>Edaphosphingomonas</taxon>
    </lineage>
</organism>
<dbReference type="SUPFAM" id="SSF55073">
    <property type="entry name" value="Nucleotide cyclase"/>
    <property type="match status" value="1"/>
</dbReference>
<dbReference type="EMBL" id="MIPT01000001">
    <property type="protein sequence ID" value="OHT18636.1"/>
    <property type="molecule type" value="Genomic_DNA"/>
</dbReference>
<keyword evidence="5" id="KW-0548">Nucleotidyltransferase</keyword>
<protein>
    <recommendedName>
        <fullName evidence="1">diguanylate cyclase</fullName>
        <ecNumber evidence="1">2.7.7.65</ecNumber>
    </recommendedName>
</protein>
<keyword evidence="3" id="KW-0472">Membrane</keyword>
<dbReference type="AlphaFoldDB" id="A0A1S1HAH9"/>
<keyword evidence="5" id="KW-0808">Transferase</keyword>
<feature type="transmembrane region" description="Helical" evidence="3">
    <location>
        <begin position="276"/>
        <end position="299"/>
    </location>
</feature>
<dbReference type="SMART" id="SM00267">
    <property type="entry name" value="GGDEF"/>
    <property type="match status" value="1"/>
</dbReference>
<dbReference type="InterPro" id="IPR029787">
    <property type="entry name" value="Nucleotide_cyclase"/>
</dbReference>
<dbReference type="GO" id="GO:1902201">
    <property type="term" value="P:negative regulation of bacterial-type flagellum-dependent cell motility"/>
    <property type="evidence" value="ECO:0007669"/>
    <property type="project" value="TreeGrafter"/>
</dbReference>
<dbReference type="GO" id="GO:0052621">
    <property type="term" value="F:diguanylate cyclase activity"/>
    <property type="evidence" value="ECO:0007669"/>
    <property type="project" value="UniProtKB-EC"/>
</dbReference>
<keyword evidence="3" id="KW-1133">Transmembrane helix</keyword>
<evidence type="ECO:0000313" key="5">
    <source>
        <dbReference type="EMBL" id="OHT18636.1"/>
    </source>
</evidence>
<keyword evidence="3" id="KW-0812">Transmembrane</keyword>
<comment type="catalytic activity">
    <reaction evidence="2">
        <text>2 GTP = 3',3'-c-di-GMP + 2 diphosphate</text>
        <dbReference type="Rhea" id="RHEA:24898"/>
        <dbReference type="ChEBI" id="CHEBI:33019"/>
        <dbReference type="ChEBI" id="CHEBI:37565"/>
        <dbReference type="ChEBI" id="CHEBI:58805"/>
        <dbReference type="EC" id="2.7.7.65"/>
    </reaction>
</comment>
<evidence type="ECO:0000313" key="6">
    <source>
        <dbReference type="Proteomes" id="UP000179467"/>
    </source>
</evidence>
<evidence type="ECO:0000259" key="4">
    <source>
        <dbReference type="PROSITE" id="PS50887"/>
    </source>
</evidence>
<feature type="transmembrane region" description="Helical" evidence="3">
    <location>
        <begin position="361"/>
        <end position="386"/>
    </location>
</feature>
<dbReference type="PROSITE" id="PS50887">
    <property type="entry name" value="GGDEF"/>
    <property type="match status" value="1"/>
</dbReference>
<dbReference type="PANTHER" id="PTHR45138">
    <property type="entry name" value="REGULATORY COMPONENTS OF SENSORY TRANSDUCTION SYSTEM"/>
    <property type="match status" value="1"/>
</dbReference>